<dbReference type="InParanoid" id="N1J708"/>
<evidence type="ECO:0000256" key="1">
    <source>
        <dbReference type="SAM" id="SignalP"/>
    </source>
</evidence>
<protein>
    <submittedName>
        <fullName evidence="2">Putative candidate secreted effector protein</fullName>
    </submittedName>
</protein>
<keyword evidence="3" id="KW-1185">Reference proteome</keyword>
<feature type="signal peptide" evidence="1">
    <location>
        <begin position="1"/>
        <end position="23"/>
    </location>
</feature>
<sequence>MKFLSAASMATLYGLLLSATAHAADPYFECSMRTAISFSGILRCEKRHCYQDAEPGDPEGPNGEIYSAYRFTKVRTDGSEVLILIQSTNEYPLCRVFEKTAQGWQPCTFDKA</sequence>
<evidence type="ECO:0000313" key="2">
    <source>
        <dbReference type="EMBL" id="CCU76010.1"/>
    </source>
</evidence>
<dbReference type="Proteomes" id="UP000015441">
    <property type="component" value="Unassembled WGS sequence"/>
</dbReference>
<dbReference type="EMBL" id="CAUH01001994">
    <property type="protein sequence ID" value="CCU76010.1"/>
    <property type="molecule type" value="Genomic_DNA"/>
</dbReference>
<gene>
    <name evidence="2" type="ORF">BGHDH14_bgh02825</name>
</gene>
<dbReference type="AlphaFoldDB" id="N1J708"/>
<accession>N1J708</accession>
<reference evidence="2 3" key="1">
    <citation type="journal article" date="2010" name="Science">
        <title>Genome expansion and gene loss in powdery mildew fungi reveal tradeoffs in extreme parasitism.</title>
        <authorList>
            <person name="Spanu P.D."/>
            <person name="Abbott J.C."/>
            <person name="Amselem J."/>
            <person name="Burgis T.A."/>
            <person name="Soanes D.M."/>
            <person name="Stueber K."/>
            <person name="Ver Loren van Themaat E."/>
            <person name="Brown J.K.M."/>
            <person name="Butcher S.A."/>
            <person name="Gurr S.J."/>
            <person name="Lebrun M.-H."/>
            <person name="Ridout C.J."/>
            <person name="Schulze-Lefert P."/>
            <person name="Talbot N.J."/>
            <person name="Ahmadinejad N."/>
            <person name="Ametz C."/>
            <person name="Barton G.R."/>
            <person name="Benjdia M."/>
            <person name="Bidzinski P."/>
            <person name="Bindschedler L.V."/>
            <person name="Both M."/>
            <person name="Brewer M.T."/>
            <person name="Cadle-Davidson L."/>
            <person name="Cadle-Davidson M.M."/>
            <person name="Collemare J."/>
            <person name="Cramer R."/>
            <person name="Frenkel O."/>
            <person name="Godfrey D."/>
            <person name="Harriman J."/>
            <person name="Hoede C."/>
            <person name="King B.C."/>
            <person name="Klages S."/>
            <person name="Kleemann J."/>
            <person name="Knoll D."/>
            <person name="Koti P.S."/>
            <person name="Kreplak J."/>
            <person name="Lopez-Ruiz F.J."/>
            <person name="Lu X."/>
            <person name="Maekawa T."/>
            <person name="Mahanil S."/>
            <person name="Micali C."/>
            <person name="Milgroom M.G."/>
            <person name="Montana G."/>
            <person name="Noir S."/>
            <person name="O'Connell R.J."/>
            <person name="Oberhaensli S."/>
            <person name="Parlange F."/>
            <person name="Pedersen C."/>
            <person name="Quesneville H."/>
            <person name="Reinhardt R."/>
            <person name="Rott M."/>
            <person name="Sacristan S."/>
            <person name="Schmidt S.M."/>
            <person name="Schoen M."/>
            <person name="Skamnioti P."/>
            <person name="Sommer H."/>
            <person name="Stephens A."/>
            <person name="Takahara H."/>
            <person name="Thordal-Christensen H."/>
            <person name="Vigouroux M."/>
            <person name="Wessling R."/>
            <person name="Wicker T."/>
            <person name="Panstruga R."/>
        </authorList>
    </citation>
    <scope>NUCLEOTIDE SEQUENCE [LARGE SCALE GENOMIC DNA]</scope>
    <source>
        <strain evidence="2">DH14</strain>
    </source>
</reference>
<name>N1J708_BLUG1</name>
<organism evidence="2 3">
    <name type="scientific">Blumeria graminis f. sp. hordei (strain DH14)</name>
    <name type="common">Barley powdery mildew</name>
    <name type="synonym">Oidium monilioides f. sp. hordei</name>
    <dbReference type="NCBI Taxonomy" id="546991"/>
    <lineage>
        <taxon>Eukaryota</taxon>
        <taxon>Fungi</taxon>
        <taxon>Dikarya</taxon>
        <taxon>Ascomycota</taxon>
        <taxon>Pezizomycotina</taxon>
        <taxon>Leotiomycetes</taxon>
        <taxon>Erysiphales</taxon>
        <taxon>Erysiphaceae</taxon>
        <taxon>Blumeria</taxon>
        <taxon>Blumeria hordei</taxon>
    </lineage>
</organism>
<proteinExistence type="predicted"/>
<evidence type="ECO:0000313" key="3">
    <source>
        <dbReference type="Proteomes" id="UP000015441"/>
    </source>
</evidence>
<feature type="chain" id="PRO_5004106438" evidence="1">
    <location>
        <begin position="24"/>
        <end position="112"/>
    </location>
</feature>
<keyword evidence="1" id="KW-0732">Signal</keyword>
<dbReference type="HOGENOM" id="CLU_166977_0_1_1"/>
<comment type="caution">
    <text evidence="2">The sequence shown here is derived from an EMBL/GenBank/DDBJ whole genome shotgun (WGS) entry which is preliminary data.</text>
</comment>